<reference evidence="2 3" key="1">
    <citation type="submission" date="2020-11" db="EMBL/GenBank/DDBJ databases">
        <authorList>
            <person name="Peeters C."/>
        </authorList>
    </citation>
    <scope>NUCLEOTIDE SEQUENCE [LARGE SCALE GENOMIC DNA]</scope>
    <source>
        <strain evidence="2 3">LMG 8286</strain>
    </source>
</reference>
<protein>
    <recommendedName>
        <fullName evidence="4">Lipoprotein</fullName>
    </recommendedName>
</protein>
<proteinExistence type="predicted"/>
<keyword evidence="3" id="KW-1185">Reference proteome</keyword>
<sequence>MKRYLKFSLAVALAGVFAGCAEVSNALNSINKVTSGAVLATEIEPNVICKEWKENEARAVQNYNEKMIKFKAKLTNISSHTLLGNTASFKSNSADITYVPGSASADNIATLSKGKNYIVTGKITSISYSLDPKSKCNIGLRGVSIEKN</sequence>
<organism evidence="2 3">
    <name type="scientific">Campylobacter suis</name>
    <dbReference type="NCBI Taxonomy" id="2790657"/>
    <lineage>
        <taxon>Bacteria</taxon>
        <taxon>Pseudomonadati</taxon>
        <taxon>Campylobacterota</taxon>
        <taxon>Epsilonproteobacteria</taxon>
        <taxon>Campylobacterales</taxon>
        <taxon>Campylobacteraceae</taxon>
        <taxon>Campylobacter</taxon>
    </lineage>
</organism>
<dbReference type="Proteomes" id="UP000789359">
    <property type="component" value="Unassembled WGS sequence"/>
</dbReference>
<dbReference type="RefSeq" id="WP_230056828.1">
    <property type="nucleotide sequence ID" value="NZ_CAJHOE010000002.1"/>
</dbReference>
<evidence type="ECO:0008006" key="4">
    <source>
        <dbReference type="Google" id="ProtNLM"/>
    </source>
</evidence>
<name>A0ABM8Q523_9BACT</name>
<feature type="signal peptide" evidence="1">
    <location>
        <begin position="1"/>
        <end position="26"/>
    </location>
</feature>
<evidence type="ECO:0000256" key="1">
    <source>
        <dbReference type="SAM" id="SignalP"/>
    </source>
</evidence>
<comment type="caution">
    <text evidence="2">The sequence shown here is derived from an EMBL/GenBank/DDBJ whole genome shotgun (WGS) entry which is preliminary data.</text>
</comment>
<keyword evidence="1" id="KW-0732">Signal</keyword>
<feature type="chain" id="PRO_5045351330" description="Lipoprotein" evidence="1">
    <location>
        <begin position="27"/>
        <end position="148"/>
    </location>
</feature>
<accession>A0ABM8Q523</accession>
<evidence type="ECO:0000313" key="3">
    <source>
        <dbReference type="Proteomes" id="UP000789359"/>
    </source>
</evidence>
<dbReference type="EMBL" id="CAJHOE010000002">
    <property type="protein sequence ID" value="CAD7287983.1"/>
    <property type="molecule type" value="Genomic_DNA"/>
</dbReference>
<evidence type="ECO:0000313" key="2">
    <source>
        <dbReference type="EMBL" id="CAD7287983.1"/>
    </source>
</evidence>
<gene>
    <name evidence="2" type="ORF">LMG8286_01059</name>
</gene>
<dbReference type="PROSITE" id="PS51257">
    <property type="entry name" value="PROKAR_LIPOPROTEIN"/>
    <property type="match status" value="1"/>
</dbReference>